<evidence type="ECO:0000313" key="2">
    <source>
        <dbReference type="Proteomes" id="UP000510821"/>
    </source>
</evidence>
<reference evidence="2" key="1">
    <citation type="submission" date="2020-07" db="EMBL/GenBank/DDBJ databases">
        <title>Metabolic diversity and evolutionary history of the archaeal phylum ###Micrarchaeota### uncovered from a freshwater lake metagenome.</title>
        <authorList>
            <person name="Kadnikov V.V."/>
            <person name="Savvichev A.S."/>
            <person name="Mardanov A.V."/>
            <person name="Beletsky A.V."/>
            <person name="Chupakov A.V."/>
            <person name="Kokryatskaya N.M."/>
            <person name="Pimenov N.V."/>
            <person name="Ravin N.V."/>
        </authorList>
    </citation>
    <scope>NUCLEOTIDE SEQUENCE [LARGE SCALE GENOMIC DNA]</scope>
</reference>
<dbReference type="KEGG" id="flt:Sv326_1008"/>
<protein>
    <submittedName>
        <fullName evidence="1">Uncharacterized protein</fullName>
    </submittedName>
</protein>
<accession>A0A7D6BQX3</accession>
<dbReference type="Proteomes" id="UP000510821">
    <property type="component" value="Chromosome"/>
</dbReference>
<name>A0A7D6BQX3_FERL1</name>
<sequence>MAVKLEERYTLAGHPLQDFKIDEKREFVKGKAGPFEILVDVDGTVSVIGKSAKTNREWSGKYHKDNFSITVHEGNDKWYWLVYLIEGEPHFPKLQLVDTDLFRKAGGKGEVSSFLSFDGVKDALRLRESGMLKLAELKELDEARLEHLTGIINHEAEIREACQLVPEAMKIKDHPEVISLAKEKGLIREKFPLTGEQAEVLSAIKSINESGRKADFAAVAEWFIKKNGGKMDYSMIYQMGFTIGTLDAQEYTKMTKERGRVLTDLGREELRKFREKPKSYIA</sequence>
<gene>
    <name evidence="1" type="ORF">Sv326_1008</name>
</gene>
<dbReference type="AlphaFoldDB" id="A0A7D6BQX3"/>
<evidence type="ECO:0000313" key="1">
    <source>
        <dbReference type="EMBL" id="QLJ53183.1"/>
    </source>
</evidence>
<organism evidence="1 2">
    <name type="scientific">Fermentimicrarchaeum limneticum</name>
    <dbReference type="NCBI Taxonomy" id="2795018"/>
    <lineage>
        <taxon>Archaea</taxon>
        <taxon>Candidatus Micrarchaeota</taxon>
        <taxon>Candidatus Fermentimicrarchaeales</taxon>
        <taxon>Candidatus Fermentimicrarchaeaceae</taxon>
        <taxon>Candidatus Fermentimicrarchaeum</taxon>
    </lineage>
</organism>
<proteinExistence type="predicted"/>
<dbReference type="EMBL" id="CP058998">
    <property type="protein sequence ID" value="QLJ53183.1"/>
    <property type="molecule type" value="Genomic_DNA"/>
</dbReference>